<feature type="non-terminal residue" evidence="2">
    <location>
        <position position="1"/>
    </location>
</feature>
<dbReference type="Proteomes" id="UP000030687">
    <property type="component" value="Unassembled WGS sequence"/>
</dbReference>
<organism evidence="2 3">
    <name type="scientific">Citrus clementina</name>
    <name type="common">Clementine</name>
    <name type="synonym">Citrus deliciosa x Citrus sinensis</name>
    <dbReference type="NCBI Taxonomy" id="85681"/>
    <lineage>
        <taxon>Eukaryota</taxon>
        <taxon>Viridiplantae</taxon>
        <taxon>Streptophyta</taxon>
        <taxon>Embryophyta</taxon>
        <taxon>Tracheophyta</taxon>
        <taxon>Spermatophyta</taxon>
        <taxon>Magnoliopsida</taxon>
        <taxon>eudicotyledons</taxon>
        <taxon>Gunneridae</taxon>
        <taxon>Pentapetalae</taxon>
        <taxon>rosids</taxon>
        <taxon>malvids</taxon>
        <taxon>Sapindales</taxon>
        <taxon>Rutaceae</taxon>
        <taxon>Aurantioideae</taxon>
        <taxon>Citrus</taxon>
    </lineage>
</organism>
<evidence type="ECO:0000313" key="2">
    <source>
        <dbReference type="EMBL" id="ESR36811.1"/>
    </source>
</evidence>
<keyword evidence="3" id="KW-1185">Reference proteome</keyword>
<dbReference type="GO" id="GO:0016020">
    <property type="term" value="C:membrane"/>
    <property type="evidence" value="ECO:0007669"/>
    <property type="project" value="UniProtKB-SubCell"/>
</dbReference>
<dbReference type="eggNOG" id="KOG1726">
    <property type="taxonomic scope" value="Eukaryota"/>
</dbReference>
<comment type="similarity">
    <text evidence="1">Belongs to the DP1 family.</text>
</comment>
<name>V4SIF6_CITCL</name>
<proteinExistence type="inferred from homology"/>
<dbReference type="Gramene" id="ESR36811">
    <property type="protein sequence ID" value="ESR36811"/>
    <property type="gene ID" value="CICLE_v100299851mg"/>
</dbReference>
<dbReference type="InterPro" id="IPR004345">
    <property type="entry name" value="TB2_DP1_HVA22"/>
</dbReference>
<protein>
    <recommendedName>
        <fullName evidence="1">HVA22-like protein</fullName>
    </recommendedName>
</protein>
<dbReference type="EMBL" id="KI536978">
    <property type="protein sequence ID" value="ESR36811.1"/>
    <property type="molecule type" value="Genomic_DNA"/>
</dbReference>
<dbReference type="Pfam" id="PF03134">
    <property type="entry name" value="TB2_DP1_HVA22"/>
    <property type="match status" value="1"/>
</dbReference>
<evidence type="ECO:0000256" key="1">
    <source>
        <dbReference type="RuleBase" id="RU362006"/>
    </source>
</evidence>
<dbReference type="InParanoid" id="V4SIF6"/>
<gene>
    <name evidence="2" type="ORF">CICLE_v100299851mg</name>
</gene>
<dbReference type="AlphaFoldDB" id="V4SIF6"/>
<dbReference type="PANTHER" id="PTHR12300:SF117">
    <property type="entry name" value="LP05237P-RELATED"/>
    <property type="match status" value="1"/>
</dbReference>
<comment type="subcellular location">
    <subcellularLocation>
        <location evidence="1">Membrane</location>
        <topology evidence="1">Multi-pass membrane protein</topology>
    </subcellularLocation>
</comment>
<dbReference type="PANTHER" id="PTHR12300">
    <property type="entry name" value="HVA22-LIKE PROTEINS"/>
    <property type="match status" value="1"/>
</dbReference>
<dbReference type="KEGG" id="cic:CICLE_v100299851m"/>
<sequence length="199" mass="23054">CFKAAEKNKPDTEQLLFWCQYWVLVAVFTVGERVGDTFISWLPMYSKAKLAFFIYLWYPKTKIMLYNVLLRPYVAKHEKEIDLNFLKLRIKAREIGLLLWEKAAIYGQARFFEILQYFSSHSASLSHSDQKTAARSYGRGRHLPTKYEAAAKMETMPVSSSFQDGNLINSFNQKGVSTDQAIPQSRRKWTLFRTAAASQ</sequence>
<reference evidence="2 3" key="1">
    <citation type="submission" date="2013-10" db="EMBL/GenBank/DDBJ databases">
        <authorList>
            <consortium name="International Citrus Genome Consortium"/>
            <person name="Jenkins J."/>
            <person name="Schmutz J."/>
            <person name="Prochnik S."/>
            <person name="Rokhsar D."/>
            <person name="Gmitter F."/>
            <person name="Ollitrault P."/>
            <person name="Machado M."/>
            <person name="Talon M."/>
            <person name="Wincker P."/>
            <person name="Jaillon O."/>
            <person name="Morgante M."/>
        </authorList>
    </citation>
    <scope>NUCLEOTIDE SEQUENCE</scope>
    <source>
        <strain evidence="3">cv. Clemenules</strain>
    </source>
</reference>
<accession>V4SIF6</accession>
<evidence type="ECO:0000313" key="3">
    <source>
        <dbReference type="Proteomes" id="UP000030687"/>
    </source>
</evidence>